<name>A0ABX1X3Y4_9BACL</name>
<dbReference type="InterPro" id="IPR005181">
    <property type="entry name" value="SASA"/>
</dbReference>
<dbReference type="Proteomes" id="UP000653578">
    <property type="component" value="Unassembled WGS sequence"/>
</dbReference>
<dbReference type="InterPro" id="IPR036514">
    <property type="entry name" value="SGNH_hydro_sf"/>
</dbReference>
<accession>A0ABX1X3Y4</accession>
<sequence length="497" mass="55259">MSNRFQLHAIFSEGVILQRNQENPVWGTGPDGMQLTLEFQGQQVQTVCADGKWQAILPASEAGGPHILTISSEGRQLATVQDVYFGDVWLAGGQSNMEWKVKDTSHAEADIAEAGFPLIRYFEVPKVEWEDPALETPMNASWKKALPEHVPDFSAVAYHFAQHIHASEGIPIGIIGCNWGGTSAACWVSESTIQQQPELQVYLDTFAEEIKDFDWVAFESVQQAYDQATADYEKRKAAGATLEELGGYPWPPPMNPHNPMRPCGIYETMLLKIVPYGLKGFLFYQGESDASRALLYDKLLTGLIHNWRSLWHNDNLPFHFVQLTSYCADGKPDGESWPLLRESQAIVNERVPHTGMAVTLDCGERDDIHPRDKRTVGQRLALTALEHVYGRELTSSGPVYRELHIEGGRIVLHFDHTDGGLGLSGGNEQLIGFQIAAEDGLYLTAEASIVGNTVQVWHPEITKPAKSRYAWTNYTEANLVNGLGLPAGTFRTDRARE</sequence>
<dbReference type="Gene3D" id="3.40.50.1110">
    <property type="entry name" value="SGNH hydrolase"/>
    <property type="match status" value="1"/>
</dbReference>
<dbReference type="PANTHER" id="PTHR22901">
    <property type="entry name" value="SIALATE O-ACETYLESTERASE"/>
    <property type="match status" value="1"/>
</dbReference>
<dbReference type="SUPFAM" id="SSF52266">
    <property type="entry name" value="SGNH hydrolase"/>
    <property type="match status" value="1"/>
</dbReference>
<organism evidence="3 4">
    <name type="scientific">Paenibacillus plantarum</name>
    <dbReference type="NCBI Taxonomy" id="2654975"/>
    <lineage>
        <taxon>Bacteria</taxon>
        <taxon>Bacillati</taxon>
        <taxon>Bacillota</taxon>
        <taxon>Bacilli</taxon>
        <taxon>Bacillales</taxon>
        <taxon>Paenibacillaceae</taxon>
        <taxon>Paenibacillus</taxon>
    </lineage>
</organism>
<dbReference type="PANTHER" id="PTHR22901:SF0">
    <property type="entry name" value="SIALATE O-ACETYLESTERASE"/>
    <property type="match status" value="1"/>
</dbReference>
<reference evidence="3 4" key="1">
    <citation type="submission" date="2019-10" db="EMBL/GenBank/DDBJ databases">
        <title>Description of Paenibacillus humi sp. nov.</title>
        <authorList>
            <person name="Carlier A."/>
            <person name="Qi S."/>
        </authorList>
    </citation>
    <scope>NUCLEOTIDE SEQUENCE [LARGE SCALE GENOMIC DNA]</scope>
    <source>
        <strain evidence="3 4">LMG 31461</strain>
    </source>
</reference>
<feature type="domain" description="Sialate O-acetylesterase" evidence="2">
    <location>
        <begin position="277"/>
        <end position="384"/>
    </location>
</feature>
<dbReference type="EMBL" id="WHNY01000008">
    <property type="protein sequence ID" value="NOU63120.1"/>
    <property type="molecule type" value="Genomic_DNA"/>
</dbReference>
<evidence type="ECO:0000313" key="4">
    <source>
        <dbReference type="Proteomes" id="UP000653578"/>
    </source>
</evidence>
<keyword evidence="4" id="KW-1185">Reference proteome</keyword>
<dbReference type="RefSeq" id="WP_171628924.1">
    <property type="nucleotide sequence ID" value="NZ_WHNY01000008.1"/>
</dbReference>
<keyword evidence="1" id="KW-0378">Hydrolase</keyword>
<protein>
    <recommendedName>
        <fullName evidence="2">Sialate O-acetylesterase domain-containing protein</fullName>
    </recommendedName>
</protein>
<evidence type="ECO:0000313" key="3">
    <source>
        <dbReference type="EMBL" id="NOU63120.1"/>
    </source>
</evidence>
<comment type="caution">
    <text evidence="3">The sequence shown here is derived from an EMBL/GenBank/DDBJ whole genome shotgun (WGS) entry which is preliminary data.</text>
</comment>
<dbReference type="Pfam" id="PF03629">
    <property type="entry name" value="SASA"/>
    <property type="match status" value="1"/>
</dbReference>
<gene>
    <name evidence="3" type="ORF">GC096_03530</name>
</gene>
<evidence type="ECO:0000259" key="2">
    <source>
        <dbReference type="Pfam" id="PF03629"/>
    </source>
</evidence>
<dbReference type="InterPro" id="IPR039329">
    <property type="entry name" value="SIAE"/>
</dbReference>
<proteinExistence type="predicted"/>
<evidence type="ECO:0000256" key="1">
    <source>
        <dbReference type="ARBA" id="ARBA00022801"/>
    </source>
</evidence>